<evidence type="ECO:0000313" key="2">
    <source>
        <dbReference type="Proteomes" id="UP000029981"/>
    </source>
</evidence>
<organism evidence="1 2">
    <name type="scientific">Cucumis sativus</name>
    <name type="common">Cucumber</name>
    <dbReference type="NCBI Taxonomy" id="3659"/>
    <lineage>
        <taxon>Eukaryota</taxon>
        <taxon>Viridiplantae</taxon>
        <taxon>Streptophyta</taxon>
        <taxon>Embryophyta</taxon>
        <taxon>Tracheophyta</taxon>
        <taxon>Spermatophyta</taxon>
        <taxon>Magnoliopsida</taxon>
        <taxon>eudicotyledons</taxon>
        <taxon>Gunneridae</taxon>
        <taxon>Pentapetalae</taxon>
        <taxon>rosids</taxon>
        <taxon>fabids</taxon>
        <taxon>Cucurbitales</taxon>
        <taxon>Cucurbitaceae</taxon>
        <taxon>Benincaseae</taxon>
        <taxon>Cucumis</taxon>
    </lineage>
</organism>
<gene>
    <name evidence="1" type="ORF">Csa_6G020750</name>
</gene>
<reference evidence="1 2" key="2">
    <citation type="journal article" date="2009" name="PLoS ONE">
        <title>An integrated genetic and cytogenetic map of the cucumber genome.</title>
        <authorList>
            <person name="Ren Y."/>
            <person name="Zhang Z."/>
            <person name="Liu J."/>
            <person name="Staub J.E."/>
            <person name="Han Y."/>
            <person name="Cheng Z."/>
            <person name="Li X."/>
            <person name="Lu J."/>
            <person name="Miao H."/>
            <person name="Kang H."/>
            <person name="Xie B."/>
            <person name="Gu X."/>
            <person name="Wang X."/>
            <person name="Du Y."/>
            <person name="Jin W."/>
            <person name="Huang S."/>
        </authorList>
    </citation>
    <scope>NUCLEOTIDE SEQUENCE [LARGE SCALE GENOMIC DNA]</scope>
    <source>
        <strain evidence="2">cv. 9930</strain>
    </source>
</reference>
<reference evidence="1 2" key="3">
    <citation type="journal article" date="2010" name="BMC Genomics">
        <title>Transcriptome sequencing and comparative analysis of cucumber flowers with different sex types.</title>
        <authorList>
            <person name="Guo S."/>
            <person name="Zheng Y."/>
            <person name="Joung J.G."/>
            <person name="Liu S."/>
            <person name="Zhang Z."/>
            <person name="Crasta O.R."/>
            <person name="Sobral B.W."/>
            <person name="Xu Y."/>
            <person name="Huang S."/>
            <person name="Fei Z."/>
        </authorList>
    </citation>
    <scope>NUCLEOTIDE SEQUENCE [LARGE SCALE GENOMIC DNA]</scope>
    <source>
        <strain evidence="2">cv. 9930</strain>
    </source>
</reference>
<reference evidence="1 2" key="4">
    <citation type="journal article" date="2011" name="BMC Genomics">
        <title>RNA-Seq improves annotation of protein-coding genes in the cucumber genome.</title>
        <authorList>
            <person name="Li Z."/>
            <person name="Zhang Z."/>
            <person name="Yan P."/>
            <person name="Huang S."/>
            <person name="Fei Z."/>
            <person name="Lin K."/>
        </authorList>
    </citation>
    <scope>NUCLEOTIDE SEQUENCE [LARGE SCALE GENOMIC DNA]</scope>
    <source>
        <strain evidence="2">cv. 9930</strain>
    </source>
</reference>
<dbReference type="Proteomes" id="UP000029981">
    <property type="component" value="Chromosome 6"/>
</dbReference>
<dbReference type="Gramene" id="KGN45912">
    <property type="protein sequence ID" value="KGN45912"/>
    <property type="gene ID" value="Csa_6G020750"/>
</dbReference>
<dbReference type="AlphaFoldDB" id="A0A0A0KC05"/>
<dbReference type="EMBL" id="CM002927">
    <property type="protein sequence ID" value="KGN45912.1"/>
    <property type="molecule type" value="Genomic_DNA"/>
</dbReference>
<reference evidence="1 2" key="1">
    <citation type="journal article" date="2009" name="Nat. Genet.">
        <title>The genome of the cucumber, Cucumis sativus L.</title>
        <authorList>
            <person name="Huang S."/>
            <person name="Li R."/>
            <person name="Zhang Z."/>
            <person name="Li L."/>
            <person name="Gu X."/>
            <person name="Fan W."/>
            <person name="Lucas W.J."/>
            <person name="Wang X."/>
            <person name="Xie B."/>
            <person name="Ni P."/>
            <person name="Ren Y."/>
            <person name="Zhu H."/>
            <person name="Li J."/>
            <person name="Lin K."/>
            <person name="Jin W."/>
            <person name="Fei Z."/>
            <person name="Li G."/>
            <person name="Staub J."/>
            <person name="Kilian A."/>
            <person name="van der Vossen E.A."/>
            <person name="Wu Y."/>
            <person name="Guo J."/>
            <person name="He J."/>
            <person name="Jia Z."/>
            <person name="Ren Y."/>
            <person name="Tian G."/>
            <person name="Lu Y."/>
            <person name="Ruan J."/>
            <person name="Qian W."/>
            <person name="Wang M."/>
            <person name="Huang Q."/>
            <person name="Li B."/>
            <person name="Xuan Z."/>
            <person name="Cao J."/>
            <person name="Asan"/>
            <person name="Wu Z."/>
            <person name="Zhang J."/>
            <person name="Cai Q."/>
            <person name="Bai Y."/>
            <person name="Zhao B."/>
            <person name="Han Y."/>
            <person name="Li Y."/>
            <person name="Li X."/>
            <person name="Wang S."/>
            <person name="Shi Q."/>
            <person name="Liu S."/>
            <person name="Cho W.K."/>
            <person name="Kim J.Y."/>
            <person name="Xu Y."/>
            <person name="Heller-Uszynska K."/>
            <person name="Miao H."/>
            <person name="Cheng Z."/>
            <person name="Zhang S."/>
            <person name="Wu J."/>
            <person name="Yang Y."/>
            <person name="Kang H."/>
            <person name="Li M."/>
            <person name="Liang H."/>
            <person name="Ren X."/>
            <person name="Shi Z."/>
            <person name="Wen M."/>
            <person name="Jian M."/>
            <person name="Yang H."/>
            <person name="Zhang G."/>
            <person name="Yang Z."/>
            <person name="Chen R."/>
            <person name="Liu S."/>
            <person name="Li J."/>
            <person name="Ma L."/>
            <person name="Liu H."/>
            <person name="Zhou Y."/>
            <person name="Zhao J."/>
            <person name="Fang X."/>
            <person name="Li G."/>
            <person name="Fang L."/>
            <person name="Li Y."/>
            <person name="Liu D."/>
            <person name="Zheng H."/>
            <person name="Zhang Y."/>
            <person name="Qin N."/>
            <person name="Li Z."/>
            <person name="Yang G."/>
            <person name="Yang S."/>
            <person name="Bolund L."/>
            <person name="Kristiansen K."/>
            <person name="Zheng H."/>
            <person name="Li S."/>
            <person name="Zhang X."/>
            <person name="Yang H."/>
            <person name="Wang J."/>
            <person name="Sun R."/>
            <person name="Zhang B."/>
            <person name="Jiang S."/>
            <person name="Wang J."/>
            <person name="Du Y."/>
            <person name="Li S."/>
        </authorList>
    </citation>
    <scope>NUCLEOTIDE SEQUENCE [LARGE SCALE GENOMIC DNA]</scope>
    <source>
        <strain evidence="2">cv. 9930</strain>
    </source>
</reference>
<sequence length="158" mass="17975">MNKWNESQMHFDAVNMTWNGGAGQNGSHTKTNYNHTLLTDDPCHASQCPYSASVQHISVASGRSIKTKVSKIVLGPLRVGKPQGFIGKPNIWKDGKRMRNVSEVTHICRNRSTKRIRERMRTVLEVASKCNHRKTKMSFNSRDIKLERVGQKSKTKRI</sequence>
<proteinExistence type="predicted"/>
<evidence type="ECO:0000313" key="1">
    <source>
        <dbReference type="EMBL" id="KGN45912.1"/>
    </source>
</evidence>
<accession>A0A0A0KC05</accession>
<keyword evidence="2" id="KW-1185">Reference proteome</keyword>
<name>A0A0A0KC05_CUCSA</name>
<protein>
    <submittedName>
        <fullName evidence="1">Uncharacterized protein</fullName>
    </submittedName>
</protein>